<feature type="domain" description="CCT" evidence="5">
    <location>
        <begin position="257"/>
        <end position="299"/>
    </location>
</feature>
<evidence type="ECO:0000313" key="7">
    <source>
        <dbReference type="Proteomes" id="UP000663760"/>
    </source>
</evidence>
<dbReference type="GO" id="GO:0005634">
    <property type="term" value="C:nucleus"/>
    <property type="evidence" value="ECO:0007669"/>
    <property type="project" value="UniProtKB-SubCell"/>
</dbReference>
<gene>
    <name evidence="6" type="ORF">SI8410_08011401</name>
</gene>
<evidence type="ECO:0000313" key="6">
    <source>
        <dbReference type="EMBL" id="CAA7400723.1"/>
    </source>
</evidence>
<proteinExistence type="predicted"/>
<name>A0A7I8KSB6_SPIIN</name>
<dbReference type="Pfam" id="PF06203">
    <property type="entry name" value="CCT"/>
    <property type="match status" value="1"/>
</dbReference>
<dbReference type="OrthoDB" id="153872at2759"/>
<dbReference type="InterPro" id="IPR010402">
    <property type="entry name" value="CCT_domain"/>
</dbReference>
<comment type="subcellular location">
    <subcellularLocation>
        <location evidence="1 3">Nucleus</location>
    </subcellularLocation>
</comment>
<dbReference type="PANTHER" id="PTHR31874">
    <property type="entry name" value="CCT MOTIF FAMILY PROTEIN, EXPRESSED"/>
    <property type="match status" value="1"/>
</dbReference>
<feature type="compositionally biased region" description="Basic and acidic residues" evidence="4">
    <location>
        <begin position="71"/>
        <end position="81"/>
    </location>
</feature>
<keyword evidence="7" id="KW-1185">Reference proteome</keyword>
<dbReference type="AlphaFoldDB" id="A0A7I8KSB6"/>
<dbReference type="PROSITE" id="PS51017">
    <property type="entry name" value="CCT"/>
    <property type="match status" value="1"/>
</dbReference>
<evidence type="ECO:0000256" key="4">
    <source>
        <dbReference type="SAM" id="MobiDB-lite"/>
    </source>
</evidence>
<dbReference type="PANTHER" id="PTHR31874:SF25">
    <property type="entry name" value="CCT MOTIF FAMILY PROTEIN"/>
    <property type="match status" value="1"/>
</dbReference>
<keyword evidence="2 3" id="KW-0539">Nucleus</keyword>
<dbReference type="EMBL" id="LR746271">
    <property type="protein sequence ID" value="CAA7400723.1"/>
    <property type="molecule type" value="Genomic_DNA"/>
</dbReference>
<feature type="compositionally biased region" description="Low complexity" evidence="4">
    <location>
        <begin position="53"/>
        <end position="62"/>
    </location>
</feature>
<dbReference type="Proteomes" id="UP000663760">
    <property type="component" value="Chromosome 8"/>
</dbReference>
<sequence>MTTRSSGRRKTRYLSLRRRLAAASSAAAPPMKPAAASSTPSSCDDTRPPPSPSDHQQQQLDLFPLHPTAGHPDDPQDDHLSRFFPNDDAVTIHSLLGSPSAAAAAAGGNSSSSALSEDPLSPSSSSANYSACSSSYGGGLARAALRGRERWATAEEEGDVASGGGTDLLSSVSRRLSLKLDYDRVLNAWPDQSPLYVEEEAHQVVPDLHHTAAPLHYSAVFVDVAGCGGGAGLWTVPDGGGSDAAGEEKPVELREDRVARVMRYKEKRRRRLYEKRIRYEVRKLNAEKRPRIKGRFVRRDEDS</sequence>
<reference evidence="6" key="1">
    <citation type="submission" date="2020-02" db="EMBL/GenBank/DDBJ databases">
        <authorList>
            <person name="Scholz U."/>
            <person name="Mascher M."/>
            <person name="Fiebig A."/>
        </authorList>
    </citation>
    <scope>NUCLEOTIDE SEQUENCE</scope>
</reference>
<dbReference type="InterPro" id="IPR052453">
    <property type="entry name" value="CONSTANS-like_ZF"/>
</dbReference>
<dbReference type="GO" id="GO:0006355">
    <property type="term" value="P:regulation of DNA-templated transcription"/>
    <property type="evidence" value="ECO:0007669"/>
    <property type="project" value="TreeGrafter"/>
</dbReference>
<evidence type="ECO:0000256" key="1">
    <source>
        <dbReference type="ARBA" id="ARBA00004123"/>
    </source>
</evidence>
<evidence type="ECO:0000259" key="5">
    <source>
        <dbReference type="PROSITE" id="PS51017"/>
    </source>
</evidence>
<feature type="compositionally biased region" description="Low complexity" evidence="4">
    <location>
        <begin position="21"/>
        <end position="42"/>
    </location>
</feature>
<evidence type="ECO:0000256" key="2">
    <source>
        <dbReference type="ARBA" id="ARBA00023242"/>
    </source>
</evidence>
<feature type="region of interest" description="Disordered" evidence="4">
    <location>
        <begin position="102"/>
        <end position="128"/>
    </location>
</feature>
<organism evidence="6 7">
    <name type="scientific">Spirodela intermedia</name>
    <name type="common">Intermediate duckweed</name>
    <dbReference type="NCBI Taxonomy" id="51605"/>
    <lineage>
        <taxon>Eukaryota</taxon>
        <taxon>Viridiplantae</taxon>
        <taxon>Streptophyta</taxon>
        <taxon>Embryophyta</taxon>
        <taxon>Tracheophyta</taxon>
        <taxon>Spermatophyta</taxon>
        <taxon>Magnoliopsida</taxon>
        <taxon>Liliopsida</taxon>
        <taxon>Araceae</taxon>
        <taxon>Lemnoideae</taxon>
        <taxon>Spirodela</taxon>
    </lineage>
</organism>
<accession>A0A7I8KSB6</accession>
<protein>
    <recommendedName>
        <fullName evidence="5">CCT domain-containing protein</fullName>
    </recommendedName>
</protein>
<evidence type="ECO:0000256" key="3">
    <source>
        <dbReference type="PROSITE-ProRule" id="PRU00357"/>
    </source>
</evidence>
<feature type="region of interest" description="Disordered" evidence="4">
    <location>
        <begin position="20"/>
        <end position="84"/>
    </location>
</feature>